<evidence type="ECO:0000256" key="2">
    <source>
        <dbReference type="PROSITE-ProRule" id="PRU00169"/>
    </source>
</evidence>
<dbReference type="Gene3D" id="3.40.50.2300">
    <property type="match status" value="1"/>
</dbReference>
<keyword evidence="6" id="KW-1185">Reference proteome</keyword>
<gene>
    <name evidence="5" type="ORF">ACFQ08_29540</name>
</gene>
<organism evidence="5 6">
    <name type="scientific">Streptosporangium algeriense</name>
    <dbReference type="NCBI Taxonomy" id="1682748"/>
    <lineage>
        <taxon>Bacteria</taxon>
        <taxon>Bacillati</taxon>
        <taxon>Actinomycetota</taxon>
        <taxon>Actinomycetes</taxon>
        <taxon>Streptosporangiales</taxon>
        <taxon>Streptosporangiaceae</taxon>
        <taxon>Streptosporangium</taxon>
    </lineage>
</organism>
<dbReference type="PROSITE" id="PS50110">
    <property type="entry name" value="RESPONSE_REGULATORY"/>
    <property type="match status" value="1"/>
</dbReference>
<keyword evidence="1" id="KW-0238">DNA-binding</keyword>
<name>A0ABW3DXY8_9ACTN</name>
<dbReference type="PRINTS" id="PR00038">
    <property type="entry name" value="HTHLUXR"/>
</dbReference>
<comment type="caution">
    <text evidence="5">The sequence shown here is derived from an EMBL/GenBank/DDBJ whole genome shotgun (WGS) entry which is preliminary data.</text>
</comment>
<dbReference type="PANTHER" id="PTHR43214">
    <property type="entry name" value="TWO-COMPONENT RESPONSE REGULATOR"/>
    <property type="match status" value="1"/>
</dbReference>
<evidence type="ECO:0000256" key="1">
    <source>
        <dbReference type="ARBA" id="ARBA00023125"/>
    </source>
</evidence>
<protein>
    <submittedName>
        <fullName evidence="5">Response regulator transcription factor</fullName>
    </submittedName>
</protein>
<feature type="domain" description="Response regulatory" evidence="4">
    <location>
        <begin position="22"/>
        <end position="132"/>
    </location>
</feature>
<dbReference type="InterPro" id="IPR039420">
    <property type="entry name" value="WalR-like"/>
</dbReference>
<dbReference type="PROSITE" id="PS00622">
    <property type="entry name" value="HTH_LUXR_1"/>
    <property type="match status" value="1"/>
</dbReference>
<dbReference type="InterPro" id="IPR001789">
    <property type="entry name" value="Sig_transdc_resp-reg_receiver"/>
</dbReference>
<accession>A0ABW3DXY8</accession>
<dbReference type="PROSITE" id="PS50043">
    <property type="entry name" value="HTH_LUXR_2"/>
    <property type="match status" value="1"/>
</dbReference>
<evidence type="ECO:0000259" key="3">
    <source>
        <dbReference type="PROSITE" id="PS50043"/>
    </source>
</evidence>
<evidence type="ECO:0000313" key="6">
    <source>
        <dbReference type="Proteomes" id="UP001597024"/>
    </source>
</evidence>
<evidence type="ECO:0000259" key="4">
    <source>
        <dbReference type="PROSITE" id="PS50110"/>
    </source>
</evidence>
<dbReference type="SMART" id="SM00421">
    <property type="entry name" value="HTH_LUXR"/>
    <property type="match status" value="1"/>
</dbReference>
<dbReference type="SMART" id="SM00448">
    <property type="entry name" value="REC"/>
    <property type="match status" value="1"/>
</dbReference>
<comment type="caution">
    <text evidence="2">Lacks conserved residue(s) required for the propagation of feature annotation.</text>
</comment>
<sequence length="264" mass="28349">MKAPTAPGKPFGVLKRSGVRTSVLLADRDPVSRHAICVALRAADQIVTGVDAQRPLREWPLDQADVLLWATSPGDDVARRVSALVESAIPVLLLSVRWSREDLDAALAAGAAGFLTKDTPLDRLVAATHAAAAGFAVFTPELLGLAFPGRRRARPSGSPQSTVDTAEADATMRRIEGLSVREFEIIAMLARGHTTAEISESFNISPATVKSHISHALKKLEVRNRVEAVLLFQRAASSRGVGLRRGRVERLRRDALDVTSKTSA</sequence>
<dbReference type="InterPro" id="IPR000792">
    <property type="entry name" value="Tscrpt_reg_LuxR_C"/>
</dbReference>
<dbReference type="CDD" id="cd06170">
    <property type="entry name" value="LuxR_C_like"/>
    <property type="match status" value="1"/>
</dbReference>
<reference evidence="6" key="1">
    <citation type="journal article" date="2019" name="Int. J. Syst. Evol. Microbiol.">
        <title>The Global Catalogue of Microorganisms (GCM) 10K type strain sequencing project: providing services to taxonomists for standard genome sequencing and annotation.</title>
        <authorList>
            <consortium name="The Broad Institute Genomics Platform"/>
            <consortium name="The Broad Institute Genome Sequencing Center for Infectious Disease"/>
            <person name="Wu L."/>
            <person name="Ma J."/>
        </authorList>
    </citation>
    <scope>NUCLEOTIDE SEQUENCE [LARGE SCALE GENOMIC DNA]</scope>
    <source>
        <strain evidence="6">CCUG 62974</strain>
    </source>
</reference>
<dbReference type="EMBL" id="JBHTHX010001451">
    <property type="protein sequence ID" value="MFD0888700.1"/>
    <property type="molecule type" value="Genomic_DNA"/>
</dbReference>
<dbReference type="InterPro" id="IPR016032">
    <property type="entry name" value="Sig_transdc_resp-reg_C-effctor"/>
</dbReference>
<evidence type="ECO:0000313" key="5">
    <source>
        <dbReference type="EMBL" id="MFD0888700.1"/>
    </source>
</evidence>
<feature type="domain" description="HTH luxR-type" evidence="3">
    <location>
        <begin position="171"/>
        <end position="236"/>
    </location>
</feature>
<dbReference type="SUPFAM" id="SSF46894">
    <property type="entry name" value="C-terminal effector domain of the bipartite response regulators"/>
    <property type="match status" value="1"/>
</dbReference>
<dbReference type="Proteomes" id="UP001597024">
    <property type="component" value="Unassembled WGS sequence"/>
</dbReference>
<proteinExistence type="predicted"/>
<dbReference type="SUPFAM" id="SSF52172">
    <property type="entry name" value="CheY-like"/>
    <property type="match status" value="1"/>
</dbReference>
<dbReference type="Pfam" id="PF00196">
    <property type="entry name" value="GerE"/>
    <property type="match status" value="1"/>
</dbReference>
<dbReference type="InterPro" id="IPR011006">
    <property type="entry name" value="CheY-like_superfamily"/>
</dbReference>